<comment type="caution">
    <text evidence="8">The sequence shown here is derived from an EMBL/GenBank/DDBJ whole genome shotgun (WGS) entry which is preliminary data.</text>
</comment>
<feature type="transmembrane region" description="Helical" evidence="6">
    <location>
        <begin position="245"/>
        <end position="267"/>
    </location>
</feature>
<comment type="similarity">
    <text evidence="2">Belongs to the EamA transporter family.</text>
</comment>
<evidence type="ECO:0000256" key="2">
    <source>
        <dbReference type="ARBA" id="ARBA00007362"/>
    </source>
</evidence>
<evidence type="ECO:0000256" key="1">
    <source>
        <dbReference type="ARBA" id="ARBA00004127"/>
    </source>
</evidence>
<feature type="transmembrane region" description="Helical" evidence="6">
    <location>
        <begin position="178"/>
        <end position="196"/>
    </location>
</feature>
<feature type="transmembrane region" description="Helical" evidence="6">
    <location>
        <begin position="63"/>
        <end position="81"/>
    </location>
</feature>
<evidence type="ECO:0000256" key="5">
    <source>
        <dbReference type="ARBA" id="ARBA00023136"/>
    </source>
</evidence>
<feature type="domain" description="EamA" evidence="7">
    <location>
        <begin position="2"/>
        <end position="135"/>
    </location>
</feature>
<dbReference type="Gene3D" id="1.10.3730.20">
    <property type="match status" value="2"/>
</dbReference>
<keyword evidence="5 6" id="KW-0472">Membrane</keyword>
<dbReference type="InterPro" id="IPR000620">
    <property type="entry name" value="EamA_dom"/>
</dbReference>
<evidence type="ECO:0000313" key="9">
    <source>
        <dbReference type="Proteomes" id="UP000609346"/>
    </source>
</evidence>
<organism evidence="8 9">
    <name type="scientific">Paenibacillus terricola</name>
    <dbReference type="NCBI Taxonomy" id="2763503"/>
    <lineage>
        <taxon>Bacteria</taxon>
        <taxon>Bacillati</taxon>
        <taxon>Bacillota</taxon>
        <taxon>Bacilli</taxon>
        <taxon>Bacillales</taxon>
        <taxon>Paenibacillaceae</taxon>
        <taxon>Paenibacillus</taxon>
    </lineage>
</organism>
<dbReference type="PANTHER" id="PTHR32322">
    <property type="entry name" value="INNER MEMBRANE TRANSPORTER"/>
    <property type="match status" value="1"/>
</dbReference>
<dbReference type="EMBL" id="JACXZA010000001">
    <property type="protein sequence ID" value="MBD3917509.1"/>
    <property type="molecule type" value="Genomic_DNA"/>
</dbReference>
<dbReference type="PANTHER" id="PTHR32322:SF2">
    <property type="entry name" value="EAMA DOMAIN-CONTAINING PROTEIN"/>
    <property type="match status" value="1"/>
</dbReference>
<name>A0ABR8MTM7_9BACL</name>
<feature type="domain" description="EamA" evidence="7">
    <location>
        <begin position="213"/>
        <end position="289"/>
    </location>
</feature>
<evidence type="ECO:0000256" key="3">
    <source>
        <dbReference type="ARBA" id="ARBA00022692"/>
    </source>
</evidence>
<sequence>MWLLTAIGSAILFGLAGWWMKVSQMKGGSSNGLLYGLYVSGTLGFGIHSLAEGTLGKLVDWRLLLAGIIIGAGSAWGNAVFMKALECGPASLTSPLTNMNIALVIGMGIVVYGEPVSAAEAVGIALLLFSVVLISIRFRESMSVTQRRWFLLVAAAVLLFAIRNGGLKVTEQLDLPSAPVLLVGYALSMLWFGLLDRSERRGIVTASAPDPAISSRVGFRWGLLAGIFSYAGLQLYAIALETGKASIAAPIFATNSLIVALGSIVLYRERLTKQQWIAFAMTLAGLIVIRL</sequence>
<dbReference type="RefSeq" id="WP_191201800.1">
    <property type="nucleotide sequence ID" value="NZ_JACXZA010000001.1"/>
</dbReference>
<feature type="transmembrane region" description="Helical" evidence="6">
    <location>
        <begin position="6"/>
        <end position="22"/>
    </location>
</feature>
<evidence type="ECO:0000259" key="7">
    <source>
        <dbReference type="Pfam" id="PF00892"/>
    </source>
</evidence>
<evidence type="ECO:0000256" key="4">
    <source>
        <dbReference type="ARBA" id="ARBA00022989"/>
    </source>
</evidence>
<feature type="transmembrane region" description="Helical" evidence="6">
    <location>
        <begin position="217"/>
        <end position="239"/>
    </location>
</feature>
<dbReference type="InterPro" id="IPR037185">
    <property type="entry name" value="EmrE-like"/>
</dbReference>
<evidence type="ECO:0000256" key="6">
    <source>
        <dbReference type="SAM" id="Phobius"/>
    </source>
</evidence>
<comment type="subcellular location">
    <subcellularLocation>
        <location evidence="1">Endomembrane system</location>
        <topology evidence="1">Multi-pass membrane protein</topology>
    </subcellularLocation>
</comment>
<accession>A0ABR8MTM7</accession>
<feature type="transmembrane region" description="Helical" evidence="6">
    <location>
        <begin position="118"/>
        <end position="136"/>
    </location>
</feature>
<reference evidence="8 9" key="1">
    <citation type="submission" date="2020-09" db="EMBL/GenBank/DDBJ databases">
        <title>Paenibacillus sp. strain PR3 16S rRNA gene Genome sequencing and assembly.</title>
        <authorList>
            <person name="Kim J."/>
        </authorList>
    </citation>
    <scope>NUCLEOTIDE SEQUENCE [LARGE SCALE GENOMIC DNA]</scope>
    <source>
        <strain evidence="8 9">PR3</strain>
    </source>
</reference>
<feature type="transmembrane region" description="Helical" evidence="6">
    <location>
        <begin position="148"/>
        <end position="166"/>
    </location>
</feature>
<keyword evidence="3 6" id="KW-0812">Transmembrane</keyword>
<keyword evidence="4 6" id="KW-1133">Transmembrane helix</keyword>
<dbReference type="InterPro" id="IPR050638">
    <property type="entry name" value="AA-Vitamin_Transporters"/>
</dbReference>
<dbReference type="SUPFAM" id="SSF103481">
    <property type="entry name" value="Multidrug resistance efflux transporter EmrE"/>
    <property type="match status" value="2"/>
</dbReference>
<dbReference type="Pfam" id="PF00892">
    <property type="entry name" value="EamA"/>
    <property type="match status" value="2"/>
</dbReference>
<gene>
    <name evidence="8" type="ORF">H8B09_01985</name>
</gene>
<evidence type="ECO:0000313" key="8">
    <source>
        <dbReference type="EMBL" id="MBD3917509.1"/>
    </source>
</evidence>
<dbReference type="Proteomes" id="UP000609346">
    <property type="component" value="Unassembled WGS sequence"/>
</dbReference>
<feature type="transmembrane region" description="Helical" evidence="6">
    <location>
        <begin position="34"/>
        <end position="51"/>
    </location>
</feature>
<proteinExistence type="inferred from homology"/>
<protein>
    <submittedName>
        <fullName evidence="8">DMT family transporter</fullName>
    </submittedName>
</protein>
<keyword evidence="9" id="KW-1185">Reference proteome</keyword>